<comment type="caution">
    <text evidence="5">The sequence shown here is derived from an EMBL/GenBank/DDBJ whole genome shotgun (WGS) entry which is preliminary data.</text>
</comment>
<dbReference type="PANTHER" id="PTHR33705:SF2">
    <property type="entry name" value="PHOSPHOCARRIER PROTEIN NPR"/>
    <property type="match status" value="1"/>
</dbReference>
<dbReference type="PROSITE" id="PS51350">
    <property type="entry name" value="PTS_HPR_DOM"/>
    <property type="match status" value="1"/>
</dbReference>
<protein>
    <submittedName>
        <fullName evidence="5">HPr family phosphocarrier protein</fullName>
    </submittedName>
</protein>
<reference evidence="5" key="2">
    <citation type="submission" date="2021-04" db="EMBL/GenBank/DDBJ databases">
        <authorList>
            <person name="Gilroy R."/>
        </authorList>
    </citation>
    <scope>NUCLEOTIDE SEQUENCE</scope>
    <source>
        <strain evidence="5">CHK199-9574</strain>
    </source>
</reference>
<name>A0A9D1Z7U9_9FIRM</name>
<dbReference type="InterPro" id="IPR035895">
    <property type="entry name" value="HPr-like_sf"/>
</dbReference>
<reference evidence="5" key="1">
    <citation type="journal article" date="2021" name="PeerJ">
        <title>Extensive microbial diversity within the chicken gut microbiome revealed by metagenomics and culture.</title>
        <authorList>
            <person name="Gilroy R."/>
            <person name="Ravi A."/>
            <person name="Getino M."/>
            <person name="Pursley I."/>
            <person name="Horton D.L."/>
            <person name="Alikhan N.F."/>
            <person name="Baker D."/>
            <person name="Gharbi K."/>
            <person name="Hall N."/>
            <person name="Watson M."/>
            <person name="Adriaenssens E.M."/>
            <person name="Foster-Nyarko E."/>
            <person name="Jarju S."/>
            <person name="Secka A."/>
            <person name="Antonio M."/>
            <person name="Oren A."/>
            <person name="Chaudhuri R.R."/>
            <person name="La Ragione R."/>
            <person name="Hildebrand F."/>
            <person name="Pallen M.J."/>
        </authorList>
    </citation>
    <scope>NUCLEOTIDE SEQUENCE</scope>
    <source>
        <strain evidence="5">CHK199-9574</strain>
    </source>
</reference>
<dbReference type="Pfam" id="PF00381">
    <property type="entry name" value="PTS-HPr"/>
    <property type="match status" value="1"/>
</dbReference>
<dbReference type="PRINTS" id="PR00107">
    <property type="entry name" value="PHOSPHOCPHPR"/>
</dbReference>
<evidence type="ECO:0000256" key="3">
    <source>
        <dbReference type="ARBA" id="ARBA00022683"/>
    </source>
</evidence>
<dbReference type="PANTHER" id="PTHR33705">
    <property type="entry name" value="PHOSPHOCARRIER PROTEIN HPR"/>
    <property type="match status" value="1"/>
</dbReference>
<organism evidence="5 6">
    <name type="scientific">Candidatus Borkfalkia excrementavium</name>
    <dbReference type="NCBI Taxonomy" id="2838505"/>
    <lineage>
        <taxon>Bacteria</taxon>
        <taxon>Bacillati</taxon>
        <taxon>Bacillota</taxon>
        <taxon>Clostridia</taxon>
        <taxon>Christensenellales</taxon>
        <taxon>Christensenellaceae</taxon>
        <taxon>Candidatus Borkfalkia</taxon>
    </lineage>
</organism>
<dbReference type="InterPro" id="IPR000032">
    <property type="entry name" value="HPr-like"/>
</dbReference>
<evidence type="ECO:0000259" key="4">
    <source>
        <dbReference type="PROSITE" id="PS51350"/>
    </source>
</evidence>
<evidence type="ECO:0000256" key="1">
    <source>
        <dbReference type="ARBA" id="ARBA00004496"/>
    </source>
</evidence>
<sequence>MEKSKFIYKKDTYNAYDAQQIVFEACKYKSEITIESGTKRGNAKSIIGLISMKFVKGDEFTVYAEGADCRQAARGLADFISKLN</sequence>
<accession>A0A9D1Z7U9</accession>
<dbReference type="Proteomes" id="UP000824135">
    <property type="component" value="Unassembled WGS sequence"/>
</dbReference>
<gene>
    <name evidence="5" type="ORF">H9728_01120</name>
</gene>
<proteinExistence type="predicted"/>
<dbReference type="AlphaFoldDB" id="A0A9D1Z7U9"/>
<evidence type="ECO:0000313" key="5">
    <source>
        <dbReference type="EMBL" id="HIY77622.1"/>
    </source>
</evidence>
<dbReference type="GO" id="GO:0009401">
    <property type="term" value="P:phosphoenolpyruvate-dependent sugar phosphotransferase system"/>
    <property type="evidence" value="ECO:0007669"/>
    <property type="project" value="UniProtKB-KW"/>
</dbReference>
<keyword evidence="3" id="KW-0598">Phosphotransferase system</keyword>
<dbReference type="SUPFAM" id="SSF55594">
    <property type="entry name" value="HPr-like"/>
    <property type="match status" value="1"/>
</dbReference>
<evidence type="ECO:0000256" key="2">
    <source>
        <dbReference type="ARBA" id="ARBA00022490"/>
    </source>
</evidence>
<dbReference type="InterPro" id="IPR050399">
    <property type="entry name" value="HPr"/>
</dbReference>
<dbReference type="Gene3D" id="3.30.1340.10">
    <property type="entry name" value="HPr-like"/>
    <property type="match status" value="1"/>
</dbReference>
<keyword evidence="2" id="KW-0963">Cytoplasm</keyword>
<comment type="subcellular location">
    <subcellularLocation>
        <location evidence="1">Cytoplasm</location>
    </subcellularLocation>
</comment>
<evidence type="ECO:0000313" key="6">
    <source>
        <dbReference type="Proteomes" id="UP000824135"/>
    </source>
</evidence>
<dbReference type="EMBL" id="DXCO01000008">
    <property type="protein sequence ID" value="HIY77622.1"/>
    <property type="molecule type" value="Genomic_DNA"/>
</dbReference>
<feature type="domain" description="HPr" evidence="4">
    <location>
        <begin position="1"/>
        <end position="84"/>
    </location>
</feature>
<dbReference type="GO" id="GO:0005737">
    <property type="term" value="C:cytoplasm"/>
    <property type="evidence" value="ECO:0007669"/>
    <property type="project" value="UniProtKB-SubCell"/>
</dbReference>